<dbReference type="GO" id="GO:1990404">
    <property type="term" value="F:NAD+-protein mono-ADP-ribosyltransferase activity"/>
    <property type="evidence" value="ECO:0007669"/>
    <property type="project" value="TreeGrafter"/>
</dbReference>
<feature type="domain" description="PARP catalytic" evidence="2">
    <location>
        <begin position="1"/>
        <end position="130"/>
    </location>
</feature>
<proteinExistence type="predicted"/>
<accession>A0A7S2INF5</accession>
<dbReference type="GO" id="GO:0005634">
    <property type="term" value="C:nucleus"/>
    <property type="evidence" value="ECO:0007669"/>
    <property type="project" value="TreeGrafter"/>
</dbReference>
<evidence type="ECO:0000259" key="2">
    <source>
        <dbReference type="PROSITE" id="PS51059"/>
    </source>
</evidence>
<keyword evidence="1" id="KW-0328">Glycosyltransferase</keyword>
<name>A0A7S2INF5_9DINO</name>
<dbReference type="InterPro" id="IPR012317">
    <property type="entry name" value="Poly(ADP-ribose)pol_cat_dom"/>
</dbReference>
<dbReference type="Pfam" id="PF00644">
    <property type="entry name" value="PARP"/>
    <property type="match status" value="2"/>
</dbReference>
<dbReference type="EMBL" id="HBGW01016648">
    <property type="protein sequence ID" value="CAD9524635.1"/>
    <property type="molecule type" value="Transcribed_RNA"/>
</dbReference>
<protein>
    <recommendedName>
        <fullName evidence="1">Poly [ADP-ribose] polymerase</fullName>
        <shortName evidence="1">PARP</shortName>
        <ecNumber evidence="1">2.4.2.-</ecNumber>
    </recommendedName>
</protein>
<dbReference type="AlphaFoldDB" id="A0A7S2INF5"/>
<evidence type="ECO:0000313" key="3">
    <source>
        <dbReference type="EMBL" id="CAD9524635.1"/>
    </source>
</evidence>
<dbReference type="InterPro" id="IPR051712">
    <property type="entry name" value="ARTD-AVP"/>
</dbReference>
<keyword evidence="1" id="KW-0520">NAD</keyword>
<dbReference type="PANTHER" id="PTHR45740:SF2">
    <property type="entry name" value="POLY [ADP-RIBOSE] POLYMERASE"/>
    <property type="match status" value="1"/>
</dbReference>
<dbReference type="PROSITE" id="PS51059">
    <property type="entry name" value="PARP_CATALYTIC"/>
    <property type="match status" value="1"/>
</dbReference>
<organism evidence="3">
    <name type="scientific">Zooxanthella nutricula</name>
    <dbReference type="NCBI Taxonomy" id="1333877"/>
    <lineage>
        <taxon>Eukaryota</taxon>
        <taxon>Sar</taxon>
        <taxon>Alveolata</taxon>
        <taxon>Dinophyceae</taxon>
        <taxon>Peridiniales</taxon>
        <taxon>Peridiniales incertae sedis</taxon>
        <taxon>Zooxanthella</taxon>
    </lineage>
</organism>
<reference evidence="3" key="1">
    <citation type="submission" date="2021-01" db="EMBL/GenBank/DDBJ databases">
        <authorList>
            <person name="Corre E."/>
            <person name="Pelletier E."/>
            <person name="Niang G."/>
            <person name="Scheremetjew M."/>
            <person name="Finn R."/>
            <person name="Kale V."/>
            <person name="Holt S."/>
            <person name="Cochrane G."/>
            <person name="Meng A."/>
            <person name="Brown T."/>
            <person name="Cohen L."/>
        </authorList>
    </citation>
    <scope>NUCLEOTIDE SEQUENCE</scope>
    <source>
        <strain evidence="3">RCC3387</strain>
    </source>
</reference>
<evidence type="ECO:0000256" key="1">
    <source>
        <dbReference type="RuleBase" id="RU362114"/>
    </source>
</evidence>
<dbReference type="PANTHER" id="PTHR45740">
    <property type="entry name" value="POLY [ADP-RIBOSE] POLYMERASE"/>
    <property type="match status" value="1"/>
</dbReference>
<dbReference type="SUPFAM" id="SSF56399">
    <property type="entry name" value="ADP-ribosylation"/>
    <property type="match status" value="2"/>
</dbReference>
<gene>
    <name evidence="3" type="ORF">BRAN1462_LOCUS10583</name>
</gene>
<keyword evidence="1" id="KW-0808">Transferase</keyword>
<dbReference type="GO" id="GO:0003950">
    <property type="term" value="F:NAD+ poly-ADP-ribosyltransferase activity"/>
    <property type="evidence" value="ECO:0007669"/>
    <property type="project" value="UniProtKB-UniRule"/>
</dbReference>
<dbReference type="EC" id="2.4.2.-" evidence="1"/>
<sequence length="465" mass="52367">MTHHYHERRRALTARLQREPDELQGFHGTRPVNVLSIAQTGFDSGRRAGQVYGSGEYFAKNPEVSRGYCAGGAYMFVCRLSLGQPSSGMRNADGDHIWVPSQQYYVISQPAQILPQYIVRFQAAGYGGTDCPELSRVLRMPRWSTKRERQVTHVPDNRPCVMSMSSTDALCMGFLHANLTDDRLEADVCAFFGRHAPGFAKGLRVHIASGKFKKAHVKLTAPMPRELVHALNRAPFVEGGKERTICVDDAHGSPEQDCPRWIAGYCRGRNLRYTHSCWCRHRERPTERATYDLVKVDVQGAKGNEIAERFMQSAPFHDGSTPRVVAIHAVKNDTLARLHEEYRSYLRNKNKEEPVARELYHGTNNRIIDVLFTHGLQPPADFEASEACPVSGGKGLCTSLCNNDCVHCVERHKWDRCHMFGLGIYLADLSQKSHRYCSQPEDLGGGRRRFRMVLCSVLGRAPANK</sequence>
<dbReference type="Gene3D" id="3.90.228.10">
    <property type="match status" value="2"/>
</dbReference>